<dbReference type="HAMAP" id="MF_01411">
    <property type="entry name" value="LPS_assembly_LptD"/>
    <property type="match status" value="1"/>
</dbReference>
<comment type="function">
    <text evidence="2">Together with LptE, is involved in the assembly of lipopolysaccharide (LPS) at the surface of the outer membrane.</text>
</comment>
<dbReference type="GO" id="GO:1990351">
    <property type="term" value="C:transporter complex"/>
    <property type="evidence" value="ECO:0007669"/>
    <property type="project" value="TreeGrafter"/>
</dbReference>
<feature type="domain" description="LptD C-terminal" evidence="3">
    <location>
        <begin position="342"/>
        <end position="700"/>
    </location>
</feature>
<reference evidence="4 5" key="1">
    <citation type="submission" date="2016-10" db="EMBL/GenBank/DDBJ databases">
        <authorList>
            <person name="de Groot N.N."/>
        </authorList>
    </citation>
    <scope>NUCLEOTIDE SEQUENCE [LARGE SCALE GENOMIC DNA]</scope>
    <source>
        <strain evidence="4 5">CGMCC 1.7659</strain>
    </source>
</reference>
<evidence type="ECO:0000313" key="5">
    <source>
        <dbReference type="Proteomes" id="UP000198575"/>
    </source>
</evidence>
<name>A0A1I4WSX3_9GAMM</name>
<evidence type="ECO:0000259" key="3">
    <source>
        <dbReference type="Pfam" id="PF04453"/>
    </source>
</evidence>
<keyword evidence="5" id="KW-1185">Reference proteome</keyword>
<dbReference type="AlphaFoldDB" id="A0A1I4WSX3"/>
<dbReference type="PANTHER" id="PTHR30189">
    <property type="entry name" value="LPS-ASSEMBLY PROTEIN"/>
    <property type="match status" value="1"/>
</dbReference>
<evidence type="ECO:0000256" key="1">
    <source>
        <dbReference type="ARBA" id="ARBA00023237"/>
    </source>
</evidence>
<dbReference type="InterPro" id="IPR007543">
    <property type="entry name" value="LptD_C"/>
</dbReference>
<gene>
    <name evidence="2" type="primary">lptD</name>
    <name evidence="4" type="ORF">SAMN05216289_10637</name>
</gene>
<protein>
    <recommendedName>
        <fullName evidence="2">LPS-assembly protein LptD</fullName>
    </recommendedName>
</protein>
<organism evidence="4 5">
    <name type="scientific">Dokdonella immobilis</name>
    <dbReference type="NCBI Taxonomy" id="578942"/>
    <lineage>
        <taxon>Bacteria</taxon>
        <taxon>Pseudomonadati</taxon>
        <taxon>Pseudomonadota</taxon>
        <taxon>Gammaproteobacteria</taxon>
        <taxon>Lysobacterales</taxon>
        <taxon>Rhodanobacteraceae</taxon>
        <taxon>Dokdonella</taxon>
    </lineage>
</organism>
<evidence type="ECO:0000313" key="4">
    <source>
        <dbReference type="EMBL" id="SFN16921.1"/>
    </source>
</evidence>
<sequence>MNGAPGFAESTAIGQASASLPLAKPTTVLPFRPRVPCRRALVAAILLGFSASAWADAEAPACPIGTLVCPKPAQDWSLCRKNDLLDFYVADLPKDGQRDLADTEVKGRQSRSTDGENFVLEGDASIQQLDQLIRADRFTYARTSTQWSALGNVRYQDRDMLLSASDAHGSTTPNQATLNEVRYQLLSSRGNGRAGTAVMTDKDHAQLTDTSFTTCPLDAPGWEFRADAIELDQANGVGRARDMTFRIGDVPVFWVPYASFPLDDRRKSGFLYPEIGYSNDRGFELATPYYLNLAPNYDATLTPRLMTQRGLMFGGQFRYLTDTSRGTVEAEWLPHDRDADRRRSLFHWDDATRFNANWAASVQINHVSDDRYFEDFGRSLNIAATTLLPSSAYFLGQGNGWKASFGGDEYQITDPTLPNSVEPYRRLPRATFDAEHGLVGDLDAGLRSEYVSFSKNDAVDGRRLDLYPYLAYPLEAAAWFVRPEVGFRYTSYQIDRDSDKSPHRGVPIASLDAGLRFDRELTLAGNGYTQTLEPRIYYLRVPYRDQDNLPVFDTQEVPFSFGQLFRSNRFVGADRQMDANNLTVALTSRLIEDSTGSERVSASIGQIRYFDDQRVQLPGRAVTDYSGSTYVGELDLRLNDRWRFTVSNQWNPNTDRTDLSAFGVQNRFGQDGVFNLSYRFRRDLLEQADASVLIPLNEAWRLVGRWNYSMRDRKTLEAFAGIEHDSCCVAWRVLARHYVHNVERDTTDALYFEVEFKGVGSIGQKAGDFLRRAILGYQ</sequence>
<dbReference type="PANTHER" id="PTHR30189:SF1">
    <property type="entry name" value="LPS-ASSEMBLY PROTEIN LPTD"/>
    <property type="match status" value="1"/>
</dbReference>
<accession>A0A1I4WSX3</accession>
<comment type="caution">
    <text evidence="2">Lacks conserved residue(s) required for the propagation of feature annotation.</text>
</comment>
<comment type="similarity">
    <text evidence="2">Belongs to the LptD family.</text>
</comment>
<dbReference type="GO" id="GO:0015920">
    <property type="term" value="P:lipopolysaccharide transport"/>
    <property type="evidence" value="ECO:0007669"/>
    <property type="project" value="InterPro"/>
</dbReference>
<dbReference type="InterPro" id="IPR050218">
    <property type="entry name" value="LptD"/>
</dbReference>
<comment type="subcellular location">
    <subcellularLocation>
        <location evidence="2">Cell outer membrane</location>
    </subcellularLocation>
</comment>
<dbReference type="InterPro" id="IPR020889">
    <property type="entry name" value="LipoPS_assembly_LptD"/>
</dbReference>
<dbReference type="Pfam" id="PF04453">
    <property type="entry name" value="LptD"/>
    <property type="match status" value="1"/>
</dbReference>
<evidence type="ECO:0000256" key="2">
    <source>
        <dbReference type="HAMAP-Rule" id="MF_01411"/>
    </source>
</evidence>
<dbReference type="OrthoDB" id="9760225at2"/>
<keyword evidence="1 2" id="KW-0998">Cell outer membrane</keyword>
<keyword evidence="2" id="KW-0732">Signal</keyword>
<dbReference type="GO" id="GO:0009279">
    <property type="term" value="C:cell outer membrane"/>
    <property type="evidence" value="ECO:0007669"/>
    <property type="project" value="UniProtKB-SubCell"/>
</dbReference>
<dbReference type="EMBL" id="FOVF01000006">
    <property type="protein sequence ID" value="SFN16921.1"/>
    <property type="molecule type" value="Genomic_DNA"/>
</dbReference>
<comment type="subunit">
    <text evidence="2">Component of the lipopolysaccharide transport and assembly complex. Interacts with LptE and LptA.</text>
</comment>
<dbReference type="Proteomes" id="UP000198575">
    <property type="component" value="Unassembled WGS sequence"/>
</dbReference>
<proteinExistence type="inferred from homology"/>
<keyword evidence="2" id="KW-0472">Membrane</keyword>
<dbReference type="GO" id="GO:0043165">
    <property type="term" value="P:Gram-negative-bacterium-type cell outer membrane assembly"/>
    <property type="evidence" value="ECO:0007669"/>
    <property type="project" value="UniProtKB-UniRule"/>
</dbReference>
<dbReference type="STRING" id="578942.SAMN05216289_10637"/>